<organism evidence="1">
    <name type="scientific">viral metagenome</name>
    <dbReference type="NCBI Taxonomy" id="1070528"/>
    <lineage>
        <taxon>unclassified sequences</taxon>
        <taxon>metagenomes</taxon>
        <taxon>organismal metagenomes</taxon>
    </lineage>
</organism>
<reference evidence="1" key="1">
    <citation type="journal article" date="2020" name="Nature">
        <title>Giant virus diversity and host interactions through global metagenomics.</title>
        <authorList>
            <person name="Schulz F."/>
            <person name="Roux S."/>
            <person name="Paez-Espino D."/>
            <person name="Jungbluth S."/>
            <person name="Walsh D.A."/>
            <person name="Denef V.J."/>
            <person name="McMahon K.D."/>
            <person name="Konstantinidis K.T."/>
            <person name="Eloe-Fadrosh E.A."/>
            <person name="Kyrpides N.C."/>
            <person name="Woyke T."/>
        </authorList>
    </citation>
    <scope>NUCLEOTIDE SEQUENCE</scope>
    <source>
        <strain evidence="1">GVMAG-M-3300020169-51</strain>
    </source>
</reference>
<dbReference type="AlphaFoldDB" id="A0A6C0BXT6"/>
<sequence length="172" mass="20229">MQGVIDGKYYCHQNRTKVLSDRMLRRNVPSQHMQMYFSPRSVQTRYVHMPMLDCHKPSNTNCETLPTYSVNTMYSPSDSLPFNGYQTNVDVESRLRNIIFPIQKAVQSKFIPDESSDLYVNYYLTANNKFYPNNPHQLLTREEPLPKFNPNKHNIGKKMFNNSTRVEIRSLE</sequence>
<dbReference type="EMBL" id="MN739292">
    <property type="protein sequence ID" value="QHS97245.1"/>
    <property type="molecule type" value="Genomic_DNA"/>
</dbReference>
<proteinExistence type="predicted"/>
<evidence type="ECO:0000313" key="1">
    <source>
        <dbReference type="EMBL" id="QHS97245.1"/>
    </source>
</evidence>
<name>A0A6C0BXT6_9ZZZZ</name>
<accession>A0A6C0BXT6</accession>
<protein>
    <submittedName>
        <fullName evidence="1">Uncharacterized protein</fullName>
    </submittedName>
</protein>